<reference evidence="1" key="1">
    <citation type="submission" date="2022-10" db="EMBL/GenBank/DDBJ databases">
        <title>Flavobacterium sp. nov., a bacterium isolated from lake sediment.</title>
        <authorList>
            <person name="Qu J.-H."/>
        </authorList>
    </citation>
    <scope>NUCLEOTIDE SEQUENCE</scope>
    <source>
        <strain evidence="1">TH16-21</strain>
    </source>
</reference>
<dbReference type="RefSeq" id="WP_264369855.1">
    <property type="nucleotide sequence ID" value="NZ_JAPCIO010000014.1"/>
</dbReference>
<evidence type="ECO:0000313" key="1">
    <source>
        <dbReference type="EMBL" id="MCW1149170.1"/>
    </source>
</evidence>
<proteinExistence type="predicted"/>
<dbReference type="Proteomes" id="UP001165677">
    <property type="component" value="Unassembled WGS sequence"/>
</dbReference>
<gene>
    <name evidence="1" type="ORF">OJ995_13150</name>
</gene>
<organism evidence="1 2">
    <name type="scientific">Flavobacterium lacisediminis</name>
    <dbReference type="NCBI Taxonomy" id="2989705"/>
    <lineage>
        <taxon>Bacteria</taxon>
        <taxon>Pseudomonadati</taxon>
        <taxon>Bacteroidota</taxon>
        <taxon>Flavobacteriia</taxon>
        <taxon>Flavobacteriales</taxon>
        <taxon>Flavobacteriaceae</taxon>
        <taxon>Flavobacterium</taxon>
    </lineage>
</organism>
<comment type="caution">
    <text evidence="1">The sequence shown here is derived from an EMBL/GenBank/DDBJ whole genome shotgun (WGS) entry which is preliminary data.</text>
</comment>
<accession>A0ABT3EKT9</accession>
<protein>
    <submittedName>
        <fullName evidence="1">Uncharacterized protein</fullName>
    </submittedName>
</protein>
<sequence>MNKLNIQAFDIEGKSNEEIVNLVSQFPFYESDKEANSKKRKRWVVNPENLSGEVLSKLYINEDMILGFNFNQDYDNELQLHYIERELQLVDVYEFPLLESHKTIPFMKKIISKEPIQFHWKNTIQLHEKFAHPFFKNVLGFRNSNFFIRPEDVGLTFSYQHPEFKNVKEKVLLLENLYFKKSHLIAYKVFNPIAYEYKIVWSIEFYEYLKNLKPINQS</sequence>
<evidence type="ECO:0000313" key="2">
    <source>
        <dbReference type="Proteomes" id="UP001165677"/>
    </source>
</evidence>
<name>A0ABT3EKT9_9FLAO</name>
<dbReference type="EMBL" id="JAPCIO010000014">
    <property type="protein sequence ID" value="MCW1149170.1"/>
    <property type="molecule type" value="Genomic_DNA"/>
</dbReference>
<keyword evidence="2" id="KW-1185">Reference proteome</keyword>